<organism evidence="2">
    <name type="scientific">Rhizophora mucronata</name>
    <name type="common">Asiatic mangrove</name>
    <dbReference type="NCBI Taxonomy" id="61149"/>
    <lineage>
        <taxon>Eukaryota</taxon>
        <taxon>Viridiplantae</taxon>
        <taxon>Streptophyta</taxon>
        <taxon>Embryophyta</taxon>
        <taxon>Tracheophyta</taxon>
        <taxon>Spermatophyta</taxon>
        <taxon>Magnoliopsida</taxon>
        <taxon>eudicotyledons</taxon>
        <taxon>Gunneridae</taxon>
        <taxon>Pentapetalae</taxon>
        <taxon>rosids</taxon>
        <taxon>fabids</taxon>
        <taxon>Malpighiales</taxon>
        <taxon>Rhizophoraceae</taxon>
        <taxon>Rhizophora</taxon>
    </lineage>
</organism>
<protein>
    <submittedName>
        <fullName evidence="2">Uncharacterized protein</fullName>
    </submittedName>
</protein>
<sequence length="37" mass="4127">MGWSGSINLKIKNRIPPQCGNQSFPSNTHQSFLHSTL</sequence>
<proteinExistence type="predicted"/>
<feature type="region of interest" description="Disordered" evidence="1">
    <location>
        <begin position="17"/>
        <end position="37"/>
    </location>
</feature>
<accession>A0A2P2IYD1</accession>
<dbReference type="AlphaFoldDB" id="A0A2P2IYD1"/>
<dbReference type="EMBL" id="GGEC01005734">
    <property type="protein sequence ID" value="MBW86217.1"/>
    <property type="molecule type" value="Transcribed_RNA"/>
</dbReference>
<evidence type="ECO:0000313" key="2">
    <source>
        <dbReference type="EMBL" id="MBW86217.1"/>
    </source>
</evidence>
<evidence type="ECO:0000256" key="1">
    <source>
        <dbReference type="SAM" id="MobiDB-lite"/>
    </source>
</evidence>
<reference evidence="2" key="1">
    <citation type="submission" date="2018-02" db="EMBL/GenBank/DDBJ databases">
        <title>Rhizophora mucronata_Transcriptome.</title>
        <authorList>
            <person name="Meera S.P."/>
            <person name="Sreeshan A."/>
            <person name="Augustine A."/>
        </authorList>
    </citation>
    <scope>NUCLEOTIDE SEQUENCE</scope>
    <source>
        <tissue evidence="2">Leaf</tissue>
    </source>
</reference>
<feature type="compositionally biased region" description="Polar residues" evidence="1">
    <location>
        <begin position="19"/>
        <end position="37"/>
    </location>
</feature>
<name>A0A2P2IYD1_RHIMU</name>